<gene>
    <name evidence="1" type="ORF">BSFP_068150</name>
</gene>
<keyword evidence="1" id="KW-0132">Cell division</keyword>
<dbReference type="SUPFAM" id="SSF52540">
    <property type="entry name" value="P-loop containing nucleoside triphosphate hydrolases"/>
    <property type="match status" value="1"/>
</dbReference>
<accession>A0A1Y1BV77</accession>
<dbReference type="RefSeq" id="WP_096476451.1">
    <property type="nucleotide sequence ID" value="NZ_AP018113.1"/>
</dbReference>
<dbReference type="EMBL" id="AP018113">
    <property type="protein sequence ID" value="BAX63942.1"/>
    <property type="molecule type" value="Genomic_DNA"/>
</dbReference>
<dbReference type="Proteomes" id="UP000218432">
    <property type="component" value="Chromosome 3"/>
</dbReference>
<dbReference type="InterPro" id="IPR027417">
    <property type="entry name" value="P-loop_NTPase"/>
</dbReference>
<dbReference type="GO" id="GO:0051301">
    <property type="term" value="P:cell division"/>
    <property type="evidence" value="ECO:0007669"/>
    <property type="project" value="UniProtKB-KW"/>
</dbReference>
<keyword evidence="1" id="KW-0131">Cell cycle</keyword>
<reference evidence="1 2" key="1">
    <citation type="journal article" date="2017" name="Genome Announc.">
        <title>Complete Genome Sequence of Burkholderia stabilis FERMP-21014.</title>
        <authorList>
            <person name="Konishi K."/>
            <person name="Kumagai T."/>
            <person name="Sakasegawa S."/>
            <person name="Tamura T."/>
        </authorList>
    </citation>
    <scope>NUCLEOTIDE SEQUENCE [LARGE SCALE GENOMIC DNA]</scope>
    <source>
        <strain evidence="1 2">FERMP-21014</strain>
    </source>
</reference>
<name>A0A1Y1BV77_9BURK</name>
<organism evidence="1 2">
    <name type="scientific">Burkholderia stabilis</name>
    <dbReference type="NCBI Taxonomy" id="95485"/>
    <lineage>
        <taxon>Bacteria</taxon>
        <taxon>Pseudomonadati</taxon>
        <taxon>Pseudomonadota</taxon>
        <taxon>Betaproteobacteria</taxon>
        <taxon>Burkholderiales</taxon>
        <taxon>Burkholderiaceae</taxon>
        <taxon>Burkholderia</taxon>
        <taxon>Burkholderia cepacia complex</taxon>
    </lineage>
</organism>
<protein>
    <submittedName>
        <fullName evidence="1">Cell division protein ZipA</fullName>
    </submittedName>
</protein>
<dbReference type="AlphaFoldDB" id="A0A1Y1BV77"/>
<evidence type="ECO:0000313" key="1">
    <source>
        <dbReference type="EMBL" id="BAX63942.1"/>
    </source>
</evidence>
<sequence>MQTETTRHATASNDAVLLHMVCGKIASGKSTLTATLANAERTILISEDDWLARLYPGEILSIDDYVRCSTRIKDVIAGHVRALLQAGVSVVLDLPFNTIAARAWGRAVSQAAGCDHRLHYLDVGDAVCKARLRVRNARGEHPFHASEAEFEQITRYFVAPDAAEGLSIVAYDETGAVSA</sequence>
<dbReference type="Pfam" id="PF13671">
    <property type="entry name" value="AAA_33"/>
    <property type="match status" value="1"/>
</dbReference>
<proteinExistence type="predicted"/>
<dbReference type="Gene3D" id="3.40.50.300">
    <property type="entry name" value="P-loop containing nucleotide triphosphate hydrolases"/>
    <property type="match status" value="1"/>
</dbReference>
<evidence type="ECO:0000313" key="2">
    <source>
        <dbReference type="Proteomes" id="UP000218432"/>
    </source>
</evidence>